<dbReference type="SUPFAM" id="SSF52540">
    <property type="entry name" value="P-loop containing nucleoside triphosphate hydrolases"/>
    <property type="match status" value="1"/>
</dbReference>
<dbReference type="STRING" id="278944.A0A4Z1J755"/>
<dbReference type="Gene3D" id="1.25.40.20">
    <property type="entry name" value="Ankyrin repeat-containing domain"/>
    <property type="match status" value="1"/>
</dbReference>
<evidence type="ECO:0008006" key="6">
    <source>
        <dbReference type="Google" id="ProtNLM"/>
    </source>
</evidence>
<dbReference type="PANTHER" id="PTHR10039:SF5">
    <property type="entry name" value="NACHT DOMAIN-CONTAINING PROTEIN"/>
    <property type="match status" value="1"/>
</dbReference>
<evidence type="ECO:0000313" key="4">
    <source>
        <dbReference type="EMBL" id="TGO69471.1"/>
    </source>
</evidence>
<dbReference type="InterPro" id="IPR056693">
    <property type="entry name" value="DUF7791"/>
</dbReference>
<dbReference type="PANTHER" id="PTHR10039">
    <property type="entry name" value="AMELOGENIN"/>
    <property type="match status" value="1"/>
</dbReference>
<reference evidence="4 5" key="1">
    <citation type="submission" date="2017-12" db="EMBL/GenBank/DDBJ databases">
        <title>Comparative genomics of Botrytis spp.</title>
        <authorList>
            <person name="Valero-Jimenez C.A."/>
            <person name="Tapia P."/>
            <person name="Veloso J."/>
            <person name="Silva-Moreno E."/>
            <person name="Staats M."/>
            <person name="Valdes J.H."/>
            <person name="Van Kan J.A.L."/>
        </authorList>
    </citation>
    <scope>NUCLEOTIDE SEQUENCE [LARGE SCALE GENOMIC DNA]</scope>
    <source>
        <strain evidence="4 5">MUCL2120</strain>
    </source>
</reference>
<dbReference type="InterPro" id="IPR027417">
    <property type="entry name" value="P-loop_NTPase"/>
</dbReference>
<feature type="domain" description="DUF7791" evidence="3">
    <location>
        <begin position="627"/>
        <end position="767"/>
    </location>
</feature>
<dbReference type="InterPro" id="IPR036770">
    <property type="entry name" value="Ankyrin_rpt-contain_sf"/>
</dbReference>
<evidence type="ECO:0000259" key="2">
    <source>
        <dbReference type="Pfam" id="PF24883"/>
    </source>
</evidence>
<feature type="domain" description="Nephrocystin 3-like N-terminal" evidence="2">
    <location>
        <begin position="323"/>
        <end position="518"/>
    </location>
</feature>
<sequence>MMNPLDALSLAGTIIQFVDFSSKVLAGTNELYKSGAEALAVHQQLGLVVDDLAKLSKRLSDSYWDLSGTGVISTPSDDAFMFICRDASELSIELNNKLSSLKVTASGKRRKWETVKQALKSVWTEKDLTALTNRLTLLRDSIQMHIVVDLRDQLDLISSNQEVRFDHLDYSTRTIITALLTHQGEVSKGIQDQTMAITQLLGRMEILAEKHAFSSGIVQQVDNIEVNHPDCCLSTKASRPASRSKYLNIPGSLIGSEHSLIYLCIRNKSLILAGEQTSQNQVLHDSEWHEKALRLQITQYLVQNLKFPALKEREETIADVYRGTFEWLFNNSHESTPWPSFIRWLEHGSNIYWINGKAASGKSTLMRFICDHSKTKEFLEKWSAPLPIVIAKFYFWNSGTLVQRSLSGLLRALLSQILEHCPDLLPVCFPQRWAKIYTDSVRPFSEVNQKFHSMEMEYWSLTELQAAMRSLVSQSPQHFKLCLFVDGLDEYEGEPSAITKYFSVLAQVPWLKICVSSRPLLVFDDVFGSGPSLRLQDLTRTDINHYVKSSLQENVNYQHLCVEQPIEALTLITNIVSRADGVFLWVRLVLQEIVRGLDNRDSLQDLQERMEIVPQDLEELFSSMLEKIEPFYRKKAASIFLIVRAANVHQRSVKSLDTLMLSFALDHGTSRFTDIKFNFQGLELRNKEINDHLKVRCAGLLETVPKYSPGFEYLGHRVTYLHRSVREYLERPDIHQRFAEHSNGRGFEPYTALMSSYIKELQISEPRKNILNQPSSLPLFLATVLHYAHDADIAGSNAYVEPLDKFATLTHSARCKSIIWAPAKFSSFLHIATKWDLCAYVRVILDRLASETKGIVAHTLLAYALAGTDEYYVHGMEQMDNLDYRRDRFPPGNRMIELLLRYGAQPNKKLKDFPALREWTAFEIAVRNVCAILPPVGTEESGNRQYSEEEKSLVSNHLAIVKLMLDNGADANTTLTHQGRTITSRKLLTETMGKYWRSQEWKVDEMFRMKGGKLEPSMIKKWIMTRGKYWIGIY</sequence>
<protein>
    <recommendedName>
        <fullName evidence="6">NACHT domain-containing protein</fullName>
    </recommendedName>
</protein>
<dbReference type="InterPro" id="IPR056884">
    <property type="entry name" value="NPHP3-like_N"/>
</dbReference>
<dbReference type="Gene3D" id="3.40.50.300">
    <property type="entry name" value="P-loop containing nucleotide triphosphate hydrolases"/>
    <property type="match status" value="1"/>
</dbReference>
<dbReference type="OrthoDB" id="443402at2759"/>
<dbReference type="AlphaFoldDB" id="A0A4Z1J755"/>
<gene>
    <name evidence="4" type="ORF">BOTNAR_0010g00050</name>
</gene>
<dbReference type="EMBL" id="PQXJ01000010">
    <property type="protein sequence ID" value="TGO69471.1"/>
    <property type="molecule type" value="Genomic_DNA"/>
</dbReference>
<dbReference type="Proteomes" id="UP000297452">
    <property type="component" value="Unassembled WGS sequence"/>
</dbReference>
<name>A0A4Z1J755_9HELO</name>
<keyword evidence="1" id="KW-0677">Repeat</keyword>
<organism evidence="4 5">
    <name type="scientific">Botryotinia narcissicola</name>
    <dbReference type="NCBI Taxonomy" id="278944"/>
    <lineage>
        <taxon>Eukaryota</taxon>
        <taxon>Fungi</taxon>
        <taxon>Dikarya</taxon>
        <taxon>Ascomycota</taxon>
        <taxon>Pezizomycotina</taxon>
        <taxon>Leotiomycetes</taxon>
        <taxon>Helotiales</taxon>
        <taxon>Sclerotiniaceae</taxon>
        <taxon>Botryotinia</taxon>
    </lineage>
</organism>
<evidence type="ECO:0000259" key="3">
    <source>
        <dbReference type="Pfam" id="PF25053"/>
    </source>
</evidence>
<evidence type="ECO:0000256" key="1">
    <source>
        <dbReference type="ARBA" id="ARBA00022737"/>
    </source>
</evidence>
<keyword evidence="5" id="KW-1185">Reference proteome</keyword>
<dbReference type="Pfam" id="PF25053">
    <property type="entry name" value="DUF7791"/>
    <property type="match status" value="1"/>
</dbReference>
<accession>A0A4Z1J755</accession>
<evidence type="ECO:0000313" key="5">
    <source>
        <dbReference type="Proteomes" id="UP000297452"/>
    </source>
</evidence>
<dbReference type="Pfam" id="PF24883">
    <property type="entry name" value="NPHP3_N"/>
    <property type="match status" value="1"/>
</dbReference>
<comment type="caution">
    <text evidence="4">The sequence shown here is derived from an EMBL/GenBank/DDBJ whole genome shotgun (WGS) entry which is preliminary data.</text>
</comment>
<proteinExistence type="predicted"/>